<name>A0A2Z2PPV2_RHIRH</name>
<evidence type="ECO:0000313" key="1">
    <source>
        <dbReference type="EMBL" id="ASK42909.1"/>
    </source>
</evidence>
<dbReference type="AlphaFoldDB" id="A0A2Z2PPV2"/>
<sequence>MTSIDAPEFNFLPTRFSLESLLAGPVDPSCACEVVTDVDEPVCSGFVPLATPGAAHALLKQIVSALISRVLRGIGALGMAIR</sequence>
<organism evidence="1">
    <name type="scientific">Rhizobium rhizogenes</name>
    <name type="common">Agrobacterium rhizogenes</name>
    <dbReference type="NCBI Taxonomy" id="359"/>
    <lineage>
        <taxon>Bacteria</taxon>
        <taxon>Pseudomonadati</taxon>
        <taxon>Pseudomonadota</taxon>
        <taxon>Alphaproteobacteria</taxon>
        <taxon>Hyphomicrobiales</taxon>
        <taxon>Rhizobiaceae</taxon>
        <taxon>Rhizobium/Agrobacterium group</taxon>
        <taxon>Rhizobium</taxon>
    </lineage>
</organism>
<keyword evidence="1" id="KW-0614">Plasmid</keyword>
<dbReference type="EMBL" id="KY000038">
    <property type="protein sequence ID" value="ASK42909.1"/>
    <property type="molecule type" value="Genomic_DNA"/>
</dbReference>
<proteinExistence type="predicted"/>
<geneLocation type="plasmid" evidence="1">
    <name>pRi_1724</name>
</geneLocation>
<reference evidence="1" key="1">
    <citation type="submission" date="2016-10" db="EMBL/GenBank/DDBJ databases">
        <title>Agrobacterium Ti plasmids: Classification based on T-DNA and Vir regions organization.</title>
        <authorList>
            <person name="Nabi N."/>
            <person name="Vial L."/>
            <person name="Ben Hafsa A."/>
            <person name="Chapulliot D."/>
            <person name="Berard A."/>
            <person name="Chauveau A."/>
            <person name="Le Paslier M.-C."/>
            <person name="Harzallah Skhiri F."/>
            <person name="Brunel D."/>
            <person name="Nesme X."/>
            <person name="Chaouachi M."/>
        </authorList>
    </citation>
    <scope>NUCLEOTIDE SEQUENCE</scope>
    <source>
        <strain evidence="1">1724</strain>
        <plasmid evidence="1">pRi_1724</plasmid>
    </source>
</reference>
<protein>
    <submittedName>
        <fullName evidence="1">Uncharacterized protein</fullName>
    </submittedName>
</protein>
<accession>A0A2Z2PPV2</accession>